<evidence type="ECO:0000256" key="4">
    <source>
        <dbReference type="SAM" id="Phobius"/>
    </source>
</evidence>
<evidence type="ECO:0000256" key="1">
    <source>
        <dbReference type="ARBA" id="ARBA00001954"/>
    </source>
</evidence>
<dbReference type="GO" id="GO:0016491">
    <property type="term" value="F:oxidoreductase activity"/>
    <property type="evidence" value="ECO:0007669"/>
    <property type="project" value="InterPro"/>
</dbReference>
<feature type="transmembrane region" description="Helical" evidence="4">
    <location>
        <begin position="202"/>
        <end position="221"/>
    </location>
</feature>
<evidence type="ECO:0000313" key="6">
    <source>
        <dbReference type="EMBL" id="MBH8555845.1"/>
    </source>
</evidence>
<feature type="domain" description="Fatty acid desaturase" evidence="5">
    <location>
        <begin position="69"/>
        <end position="319"/>
    </location>
</feature>
<dbReference type="InterPro" id="IPR012171">
    <property type="entry name" value="Fatty_acid_desaturase"/>
</dbReference>
<evidence type="ECO:0000313" key="7">
    <source>
        <dbReference type="Proteomes" id="UP000599391"/>
    </source>
</evidence>
<dbReference type="Pfam" id="PF00487">
    <property type="entry name" value="FA_desaturase"/>
    <property type="match status" value="1"/>
</dbReference>
<keyword evidence="4" id="KW-1133">Transmembrane helix</keyword>
<dbReference type="PANTHER" id="PTHR32100">
    <property type="entry name" value="OMEGA-6 FATTY ACID DESATURASE, CHLOROPLASTIC"/>
    <property type="match status" value="1"/>
</dbReference>
<dbReference type="EMBL" id="JAECZB010000098">
    <property type="protein sequence ID" value="MBH8555845.1"/>
    <property type="molecule type" value="Genomic_DNA"/>
</dbReference>
<keyword evidence="4" id="KW-0812">Transmembrane</keyword>
<gene>
    <name evidence="6" type="ORF">I8751_26560</name>
</gene>
<dbReference type="RefSeq" id="WP_214442050.1">
    <property type="nucleotide sequence ID" value="NZ_JAECZB010000098.1"/>
</dbReference>
<feature type="transmembrane region" description="Helical" evidence="4">
    <location>
        <begin position="47"/>
        <end position="64"/>
    </location>
</feature>
<keyword evidence="3" id="KW-0408">Iron</keyword>
<proteinExistence type="inferred from homology"/>
<feature type="transmembrane region" description="Helical" evidence="4">
    <location>
        <begin position="233"/>
        <end position="250"/>
    </location>
</feature>
<evidence type="ECO:0000256" key="3">
    <source>
        <dbReference type="ARBA" id="ARBA00023004"/>
    </source>
</evidence>
<sequence>MQSNTITFNHPDGNEPSEDTTKLPFTLQDLKAAIPAECFQPNVTKSLFYFLRDILIIGLLYAVAHYLDSWFFWPIFWLMQGTMFWALFVVGHDCGHQSFSKHKWLNDFIGHLSHTPILVPYHGWRISHRTHHKNTGNIDNDESWYPVTESQYKEMPLEQKIGRYYVFLLAYPVYLFKRSPNKEGSHFLPGSPLFKPSEKWDIITSTTLWIGMVCLLGFLTYEWGWMWLLKYYAAPYIVFIIWLDLVTFLHHTEPDLPWYRGEDWTFLKGAISSIDRNYGFINHIHHDIGTHVAHHIFLNIPHYNLLKATEAIKPVMGEYFRKSEEPIWKSLWRSCFSCHFVPDTGSKVYYTSNNKLAKS</sequence>
<dbReference type="CDD" id="cd03507">
    <property type="entry name" value="Delta12-FADS-like"/>
    <property type="match status" value="1"/>
</dbReference>
<reference evidence="6 7" key="1">
    <citation type="journal article" date="2021" name="Int. J. Syst. Evol. Microbiol.">
        <title>Amazonocrinis nigriterrae gen. nov., sp. nov., Atlanticothrix silvestris gen. nov., sp. nov. and Dendronalium phyllosphericum gen. nov., sp. nov., nostocacean cyanobacteria from Brazilian environments.</title>
        <authorList>
            <person name="Alvarenga D.O."/>
            <person name="Andreote A.P.D."/>
            <person name="Branco L.H.Z."/>
            <person name="Delbaje E."/>
            <person name="Cruz R.B."/>
            <person name="Varani A.M."/>
            <person name="Fiore M.F."/>
        </authorList>
    </citation>
    <scope>NUCLEOTIDE SEQUENCE [LARGE SCALE GENOMIC DNA]</scope>
    <source>
        <strain evidence="6 7">CENA357</strain>
    </source>
</reference>
<comment type="similarity">
    <text evidence="2">Belongs to the fatty acid desaturase type 2 family.</text>
</comment>
<dbReference type="AlphaFoldDB" id="A0A8J7L4C8"/>
<dbReference type="Proteomes" id="UP000599391">
    <property type="component" value="Unassembled WGS sequence"/>
</dbReference>
<keyword evidence="4" id="KW-0472">Membrane</keyword>
<comment type="caution">
    <text evidence="6">The sequence shown here is derived from an EMBL/GenBank/DDBJ whole genome shotgun (WGS) entry which is preliminary data.</text>
</comment>
<name>A0A8J7L4C8_9CYAN</name>
<organism evidence="6 7">
    <name type="scientific">Atlanticothrix silvestris CENA357</name>
    <dbReference type="NCBI Taxonomy" id="1725252"/>
    <lineage>
        <taxon>Bacteria</taxon>
        <taxon>Bacillati</taxon>
        <taxon>Cyanobacteriota</taxon>
        <taxon>Cyanophyceae</taxon>
        <taxon>Nostocales</taxon>
        <taxon>Nodulariaceae</taxon>
        <taxon>Atlanticothrix</taxon>
        <taxon>Atlanticothrix silvestris</taxon>
    </lineage>
</organism>
<evidence type="ECO:0000256" key="2">
    <source>
        <dbReference type="ARBA" id="ARBA00008749"/>
    </source>
</evidence>
<comment type="cofactor">
    <cofactor evidence="1">
        <name>Fe(2+)</name>
        <dbReference type="ChEBI" id="CHEBI:29033"/>
    </cofactor>
</comment>
<feature type="transmembrane region" description="Helical" evidence="4">
    <location>
        <begin position="70"/>
        <end position="91"/>
    </location>
</feature>
<keyword evidence="7" id="KW-1185">Reference proteome</keyword>
<accession>A0A8J7L4C8</accession>
<dbReference type="InterPro" id="IPR005804">
    <property type="entry name" value="FA_desaturase_dom"/>
</dbReference>
<protein>
    <submittedName>
        <fullName evidence="6">Fatty acid desaturase</fullName>
    </submittedName>
</protein>
<dbReference type="GO" id="GO:0006629">
    <property type="term" value="P:lipid metabolic process"/>
    <property type="evidence" value="ECO:0007669"/>
    <property type="project" value="InterPro"/>
</dbReference>
<evidence type="ECO:0000259" key="5">
    <source>
        <dbReference type="Pfam" id="PF00487"/>
    </source>
</evidence>